<proteinExistence type="predicted"/>
<organism evidence="2 3">
    <name type="scientific">Sungouiella intermedia</name>
    <dbReference type="NCBI Taxonomy" id="45354"/>
    <lineage>
        <taxon>Eukaryota</taxon>
        <taxon>Fungi</taxon>
        <taxon>Dikarya</taxon>
        <taxon>Ascomycota</taxon>
        <taxon>Saccharomycotina</taxon>
        <taxon>Pichiomycetes</taxon>
        <taxon>Metschnikowiaceae</taxon>
        <taxon>Sungouiella</taxon>
    </lineage>
</organism>
<dbReference type="EMBL" id="LT635767">
    <property type="protein sequence ID" value="SGZ55524.1"/>
    <property type="molecule type" value="Genomic_DNA"/>
</dbReference>
<evidence type="ECO:0000313" key="2">
    <source>
        <dbReference type="EMBL" id="SGZ55524.1"/>
    </source>
</evidence>
<name>A0A1L0DG87_9ASCO</name>
<protein>
    <submittedName>
        <fullName evidence="2">CIC11C00000005128</fullName>
    </submittedName>
</protein>
<sequence length="227" mass="25436">MTRTSIIVSNLSRNDFLPNEGRLLSLANQIKLSILNLDSEQAGDFVYNIVHWSDLPFLSRIVIIFKTPAAASHAYEFLQSAYKGVGLLKLPESVKLSLQENLLLRSSLSDALNETKELNVTSSLENFRNFHNSGKTSADEDYQEPEPQSFDAYADLQRLGIDVSEFNTEAQLEELRESSPKEAKSIQIGRTKSLTKTLFRPELHVNTTTTQKGTPPKSPTITLDETF</sequence>
<accession>A0A1L0DG87</accession>
<reference evidence="2 3" key="1">
    <citation type="submission" date="2016-10" db="EMBL/GenBank/DDBJ databases">
        <authorList>
            <person name="de Groot N.N."/>
        </authorList>
    </citation>
    <scope>NUCLEOTIDE SEQUENCE [LARGE SCALE GENOMIC DNA]</scope>
    <source>
        <strain evidence="2 3">PYCC 4715</strain>
    </source>
</reference>
<evidence type="ECO:0000313" key="3">
    <source>
        <dbReference type="Proteomes" id="UP000182259"/>
    </source>
</evidence>
<dbReference type="AlphaFoldDB" id="A0A1L0DG87"/>
<feature type="region of interest" description="Disordered" evidence="1">
    <location>
        <begin position="206"/>
        <end position="227"/>
    </location>
</feature>
<dbReference type="Proteomes" id="UP000182259">
    <property type="component" value="Chromosome IV"/>
</dbReference>
<gene>
    <name evidence="2" type="ORF">SAMEA4029009_CIC11G00000005128</name>
</gene>
<evidence type="ECO:0000256" key="1">
    <source>
        <dbReference type="SAM" id="MobiDB-lite"/>
    </source>
</evidence>